<organism evidence="6 7">
    <name type="scientific">Anncaliia algerae PRA339</name>
    <dbReference type="NCBI Taxonomy" id="1288291"/>
    <lineage>
        <taxon>Eukaryota</taxon>
        <taxon>Fungi</taxon>
        <taxon>Fungi incertae sedis</taxon>
        <taxon>Microsporidia</taxon>
        <taxon>Tubulinosematoidea</taxon>
        <taxon>Tubulinosematidae</taxon>
        <taxon>Anncaliia</taxon>
    </lineage>
</organism>
<dbReference type="InterPro" id="IPR027417">
    <property type="entry name" value="P-loop_NTPase"/>
</dbReference>
<dbReference type="PANTHER" id="PTHR21231">
    <property type="entry name" value="XPA-BINDING PROTEIN 1-RELATED"/>
    <property type="match status" value="1"/>
</dbReference>
<dbReference type="InterPro" id="IPR004130">
    <property type="entry name" value="Gpn"/>
</dbReference>
<protein>
    <recommendedName>
        <fullName evidence="5">GPN-loop GTPase 3</fullName>
    </recommendedName>
</protein>
<accession>A0A059F3J2</accession>
<dbReference type="Gene3D" id="3.40.50.300">
    <property type="entry name" value="P-loop containing nucleotide triphosphate hydrolases"/>
    <property type="match status" value="1"/>
</dbReference>
<dbReference type="SUPFAM" id="SSF52540">
    <property type="entry name" value="P-loop containing nucleoside triphosphate hydrolases"/>
    <property type="match status" value="1"/>
</dbReference>
<evidence type="ECO:0000313" key="6">
    <source>
        <dbReference type="EMBL" id="KCZ81539.1"/>
    </source>
</evidence>
<dbReference type="AlphaFoldDB" id="A0A059F3J2"/>
<dbReference type="VEuPathDB" id="MicrosporidiaDB:H312_00992"/>
<evidence type="ECO:0000256" key="4">
    <source>
        <dbReference type="ARBA" id="ARBA00023134"/>
    </source>
</evidence>
<evidence type="ECO:0000256" key="2">
    <source>
        <dbReference type="ARBA" id="ARBA00022741"/>
    </source>
</evidence>
<name>A0A059F3J2_9MICR</name>
<keyword evidence="2 5" id="KW-0547">Nucleotide-binding</keyword>
<dbReference type="PANTHER" id="PTHR21231:SF7">
    <property type="entry name" value="GPN-LOOP GTPASE 3"/>
    <property type="match status" value="1"/>
</dbReference>
<evidence type="ECO:0000256" key="3">
    <source>
        <dbReference type="ARBA" id="ARBA00022801"/>
    </source>
</evidence>
<keyword evidence="3 5" id="KW-0378">Hydrolase</keyword>
<reference evidence="7" key="1">
    <citation type="submission" date="2013-02" db="EMBL/GenBank/DDBJ databases">
        <authorList>
            <consortium name="The Broad Institute Genome Sequencing Platform"/>
            <person name="Cuomo C."/>
            <person name="Becnel J."/>
            <person name="Sanscrainte N."/>
            <person name="Walker B."/>
            <person name="Young S.K."/>
            <person name="Zeng Q."/>
            <person name="Gargeya S."/>
            <person name="Fitzgerald M."/>
            <person name="Haas B."/>
            <person name="Abouelleil A."/>
            <person name="Alvarado L."/>
            <person name="Arachchi H.M."/>
            <person name="Berlin A.M."/>
            <person name="Chapman S.B."/>
            <person name="Dewar J."/>
            <person name="Goldberg J."/>
            <person name="Griggs A."/>
            <person name="Gujja S."/>
            <person name="Hansen M."/>
            <person name="Howarth C."/>
            <person name="Imamovic A."/>
            <person name="Larimer J."/>
            <person name="McCowan C."/>
            <person name="Murphy C."/>
            <person name="Neiman D."/>
            <person name="Pearson M."/>
            <person name="Priest M."/>
            <person name="Roberts A."/>
            <person name="Saif S."/>
            <person name="Shea T."/>
            <person name="Sisk P."/>
            <person name="Sykes S."/>
            <person name="Wortman J."/>
            <person name="Nusbaum C."/>
            <person name="Birren B."/>
        </authorList>
    </citation>
    <scope>NUCLEOTIDE SEQUENCE [LARGE SCALE GENOMIC DNA]</scope>
    <source>
        <strain evidence="7">PRA339</strain>
    </source>
</reference>
<dbReference type="Proteomes" id="UP000030655">
    <property type="component" value="Unassembled WGS sequence"/>
</dbReference>
<dbReference type="GO" id="GO:0005525">
    <property type="term" value="F:GTP binding"/>
    <property type="evidence" value="ECO:0007669"/>
    <property type="project" value="UniProtKB-KW"/>
</dbReference>
<dbReference type="EMBL" id="KK365140">
    <property type="protein sequence ID" value="KCZ81539.1"/>
    <property type="molecule type" value="Genomic_DNA"/>
</dbReference>
<dbReference type="Pfam" id="PF03029">
    <property type="entry name" value="ATP_bind_1"/>
    <property type="match status" value="1"/>
</dbReference>
<proteinExistence type="inferred from homology"/>
<dbReference type="HOGENOM" id="CLU_037460_0_0_1"/>
<reference evidence="6 7" key="2">
    <citation type="submission" date="2014-03" db="EMBL/GenBank/DDBJ databases">
        <title>The Genome Sequence of Anncaliia algerae insect isolate PRA339.</title>
        <authorList>
            <consortium name="The Broad Institute Genome Sequencing Platform"/>
            <consortium name="The Broad Institute Genome Sequencing Center for Infectious Disease"/>
            <person name="Cuomo C."/>
            <person name="Becnel J."/>
            <person name="Sanscrainte N."/>
            <person name="Walker B."/>
            <person name="Young S.K."/>
            <person name="Zeng Q."/>
            <person name="Gargeya S."/>
            <person name="Fitzgerald M."/>
            <person name="Haas B."/>
            <person name="Abouelleil A."/>
            <person name="Alvarado L."/>
            <person name="Arachchi H.M."/>
            <person name="Berlin A.M."/>
            <person name="Chapman S.B."/>
            <person name="Dewar J."/>
            <person name="Goldberg J."/>
            <person name="Griggs A."/>
            <person name="Gujja S."/>
            <person name="Hansen M."/>
            <person name="Howarth C."/>
            <person name="Imamovic A."/>
            <person name="Larimer J."/>
            <person name="McCowan C."/>
            <person name="Murphy C."/>
            <person name="Neiman D."/>
            <person name="Pearson M."/>
            <person name="Priest M."/>
            <person name="Roberts A."/>
            <person name="Saif S."/>
            <person name="Shea T."/>
            <person name="Sisk P."/>
            <person name="Sykes S."/>
            <person name="Wortman J."/>
            <person name="Nusbaum C."/>
            <person name="Birren B."/>
        </authorList>
    </citation>
    <scope>NUCLEOTIDE SEQUENCE [LARGE SCALE GENOMIC DNA]</scope>
    <source>
        <strain evidence="6 7">PRA339</strain>
    </source>
</reference>
<evidence type="ECO:0000256" key="5">
    <source>
        <dbReference type="RuleBase" id="RU365059"/>
    </source>
</evidence>
<comment type="function">
    <text evidence="5">Small GTPase required for proper nuclear import of RNA polymerase II and III (RNAPII and RNAPIII). May act at an RNAP assembly step prior to nuclear import.</text>
</comment>
<dbReference type="GO" id="GO:0003924">
    <property type="term" value="F:GTPase activity"/>
    <property type="evidence" value="ECO:0007669"/>
    <property type="project" value="TreeGrafter"/>
</dbReference>
<sequence>MGQALFIIGPAGSGKTTFCKNLYTYGTMINRTFKVINLDPANINDDFNYYSDIREYITVDEVQENTDLGPNGSLLLSLQEMYDNIEELELDSFTDDFLVFDCPGQIELFLHSDILNDIINYTNKYMKSVVVYLMDSFFLIDSYKFIFGYLTAYISSVKFNVPRLNVITKLDLIEENIDLDMIHEQVKNELLSKKDKYGKLALRIYDFLEENESINFIKMNWDDEDVLNDFLYSIDMLTEYCEDNETKTNYPEDYD</sequence>
<keyword evidence="7" id="KW-1185">Reference proteome</keyword>
<dbReference type="STRING" id="1288291.A0A059F3J2"/>
<comment type="similarity">
    <text evidence="1 5">Belongs to the GPN-loop GTPase family.</text>
</comment>
<keyword evidence="4 5" id="KW-0342">GTP-binding</keyword>
<evidence type="ECO:0000256" key="1">
    <source>
        <dbReference type="ARBA" id="ARBA00005290"/>
    </source>
</evidence>
<gene>
    <name evidence="6" type="ORF">H312_00992</name>
</gene>
<evidence type="ECO:0000313" key="7">
    <source>
        <dbReference type="Proteomes" id="UP000030655"/>
    </source>
</evidence>
<comment type="subunit">
    <text evidence="5">Binds to RNA polymerase II (RNAPII).</text>
</comment>
<dbReference type="OrthoDB" id="5839at2759"/>